<dbReference type="Proteomes" id="UP000002071">
    <property type="component" value="Chromosome"/>
</dbReference>
<dbReference type="eggNOG" id="arCOG09061">
    <property type="taxonomic scope" value="Archaea"/>
</dbReference>
<keyword evidence="1" id="KW-0472">Membrane</keyword>
<keyword evidence="1" id="KW-1133">Transmembrane helix</keyword>
<proteinExistence type="predicted"/>
<dbReference type="RefSeq" id="WP_012795192.1">
    <property type="nucleotide sequence ID" value="NC_013158.1"/>
</dbReference>
<gene>
    <name evidence="2" type="ordered locus">Huta_0127</name>
</gene>
<dbReference type="OrthoDB" id="204569at2157"/>
<feature type="transmembrane region" description="Helical" evidence="1">
    <location>
        <begin position="56"/>
        <end position="79"/>
    </location>
</feature>
<dbReference type="HOGENOM" id="CLU_176729_0_0_2"/>
<protein>
    <submittedName>
        <fullName evidence="2">Uncharacterized protein</fullName>
    </submittedName>
</protein>
<dbReference type="EMBL" id="CP001687">
    <property type="protein sequence ID" value="ACV10315.1"/>
    <property type="molecule type" value="Genomic_DNA"/>
</dbReference>
<evidence type="ECO:0000256" key="1">
    <source>
        <dbReference type="SAM" id="Phobius"/>
    </source>
</evidence>
<reference evidence="2 3" key="1">
    <citation type="journal article" date="2009" name="Stand. Genomic Sci.">
        <title>Complete genome sequence of Halorhabdus utahensis type strain (AX-2).</title>
        <authorList>
            <person name="Anderson I."/>
            <person name="Tindall B.J."/>
            <person name="Pomrenke H."/>
            <person name="Goker M."/>
            <person name="Lapidus A."/>
            <person name="Nolan M."/>
            <person name="Copeland A."/>
            <person name="Glavina Del Rio T."/>
            <person name="Chen F."/>
            <person name="Tice H."/>
            <person name="Cheng J.F."/>
            <person name="Lucas S."/>
            <person name="Chertkov O."/>
            <person name="Bruce D."/>
            <person name="Brettin T."/>
            <person name="Detter J.C."/>
            <person name="Han C."/>
            <person name="Goodwin L."/>
            <person name="Land M."/>
            <person name="Hauser L."/>
            <person name="Chang Y.J."/>
            <person name="Jeffries C.D."/>
            <person name="Pitluck S."/>
            <person name="Pati A."/>
            <person name="Mavromatis K."/>
            <person name="Ivanova N."/>
            <person name="Ovchinnikova G."/>
            <person name="Chen A."/>
            <person name="Palaniappan K."/>
            <person name="Chain P."/>
            <person name="Rohde M."/>
            <person name="Bristow J."/>
            <person name="Eisen J.A."/>
            <person name="Markowitz V."/>
            <person name="Hugenholtz P."/>
            <person name="Kyrpides N.C."/>
            <person name="Klenk H.P."/>
        </authorList>
    </citation>
    <scope>NUCLEOTIDE SEQUENCE [LARGE SCALE GENOMIC DNA]</scope>
    <source>
        <strain evidence="3">DSM 12940 / JCM 11049 / AX-2</strain>
    </source>
</reference>
<keyword evidence="1" id="KW-0812">Transmembrane</keyword>
<evidence type="ECO:0000313" key="3">
    <source>
        <dbReference type="Proteomes" id="UP000002071"/>
    </source>
</evidence>
<accession>C7NP24</accession>
<name>C7NP24_HALUD</name>
<dbReference type="KEGG" id="hut:Huta_0127"/>
<sequence>MSASPPFVDKDDGELDLHQIWDEAIPLVGLIILFGSLALLPYLLIRLIFGSTILSVFFVLFVQLVLAVGTAVVLMYVIARAIQLADT</sequence>
<dbReference type="AlphaFoldDB" id="C7NP24"/>
<evidence type="ECO:0000313" key="2">
    <source>
        <dbReference type="EMBL" id="ACV10315.1"/>
    </source>
</evidence>
<keyword evidence="3" id="KW-1185">Reference proteome</keyword>
<organism evidence="2 3">
    <name type="scientific">Halorhabdus utahensis (strain DSM 12940 / JCM 11049 / AX-2)</name>
    <dbReference type="NCBI Taxonomy" id="519442"/>
    <lineage>
        <taxon>Archaea</taxon>
        <taxon>Methanobacteriati</taxon>
        <taxon>Methanobacteriota</taxon>
        <taxon>Stenosarchaea group</taxon>
        <taxon>Halobacteria</taxon>
        <taxon>Halobacteriales</taxon>
        <taxon>Haloarculaceae</taxon>
        <taxon>Halorhabdus</taxon>
    </lineage>
</organism>
<feature type="transmembrane region" description="Helical" evidence="1">
    <location>
        <begin position="24"/>
        <end position="44"/>
    </location>
</feature>
<dbReference type="GeneID" id="8382389"/>